<evidence type="ECO:0000313" key="3">
    <source>
        <dbReference type="EMBL" id="RUM95115.1"/>
    </source>
</evidence>
<dbReference type="OrthoDB" id="9804721at2"/>
<dbReference type="PANTHER" id="PTHR46268">
    <property type="entry name" value="STRESS RESPONSE PROTEIN NHAX"/>
    <property type="match status" value="1"/>
</dbReference>
<dbReference type="Gene3D" id="3.40.50.12370">
    <property type="match status" value="1"/>
</dbReference>
<dbReference type="PRINTS" id="PR01438">
    <property type="entry name" value="UNVRSLSTRESS"/>
</dbReference>
<dbReference type="SUPFAM" id="SSF52402">
    <property type="entry name" value="Adenine nucleotide alpha hydrolases-like"/>
    <property type="match status" value="1"/>
</dbReference>
<accession>A0A432UYY9</accession>
<evidence type="ECO:0000259" key="2">
    <source>
        <dbReference type="Pfam" id="PF00582"/>
    </source>
</evidence>
<keyword evidence="4" id="KW-1185">Reference proteome</keyword>
<evidence type="ECO:0000256" key="1">
    <source>
        <dbReference type="ARBA" id="ARBA00008791"/>
    </source>
</evidence>
<dbReference type="AlphaFoldDB" id="A0A432UYY9"/>
<comment type="similarity">
    <text evidence="1">Belongs to the universal stress protein A family.</text>
</comment>
<sequence>MNPVAAINFMVFDLGQIPAGGSAISIRACESCTARRHTVMLPKTLLMVVDGHQADQNLDTAISLARETGLHLSILVIGILPRSPINARRGVATEPWEAECEAVLWQLHERSKALSGLTRDANISAEVLSECCEIDEVDDLVGEHARYADLTLVEPELLKSHGLDVHCLSGALFESGRPVLLVPQATPLTLKPKNILVAWDAGVEAARAVREALALLVQTGTVNVVTVKTTNDTDEAGTGSDLSAYLMRHGIHVKLREICSNGQAVADVLKQHALDVGADLLVMGSYGHSRMRERVFGSTTQSMLSQPTVPVLMAR</sequence>
<dbReference type="InterPro" id="IPR006015">
    <property type="entry name" value="Universal_stress_UspA"/>
</dbReference>
<gene>
    <name evidence="3" type="ORF">EET67_25125</name>
</gene>
<dbReference type="RefSeq" id="WP_128628889.1">
    <property type="nucleotide sequence ID" value="NZ_RKST01000077.1"/>
</dbReference>
<reference evidence="3 4" key="1">
    <citation type="submission" date="2018-11" db="EMBL/GenBank/DDBJ databases">
        <title>Pseudaminobacter arsenicus sp. nov., an arsenic-resistant bacterium isolated from arsenic-rich aquifers.</title>
        <authorList>
            <person name="Mu Y."/>
        </authorList>
    </citation>
    <scope>NUCLEOTIDE SEQUENCE [LARGE SCALE GENOMIC DNA]</scope>
    <source>
        <strain evidence="3 4">CB3</strain>
    </source>
</reference>
<protein>
    <submittedName>
        <fullName evidence="3">Universal stress protein</fullName>
    </submittedName>
</protein>
<dbReference type="PANTHER" id="PTHR46268:SF15">
    <property type="entry name" value="UNIVERSAL STRESS PROTEIN HP_0031"/>
    <property type="match status" value="1"/>
</dbReference>
<dbReference type="Pfam" id="PF00582">
    <property type="entry name" value="Usp"/>
    <property type="match status" value="1"/>
</dbReference>
<dbReference type="InterPro" id="IPR006016">
    <property type="entry name" value="UspA"/>
</dbReference>
<dbReference type="Proteomes" id="UP000281647">
    <property type="component" value="Unassembled WGS sequence"/>
</dbReference>
<organism evidence="3 4">
    <name type="scientific">Borborobacter arsenicus</name>
    <dbReference type="NCBI Taxonomy" id="1851146"/>
    <lineage>
        <taxon>Bacteria</taxon>
        <taxon>Pseudomonadati</taxon>
        <taxon>Pseudomonadota</taxon>
        <taxon>Alphaproteobacteria</taxon>
        <taxon>Hyphomicrobiales</taxon>
        <taxon>Phyllobacteriaceae</taxon>
        <taxon>Borborobacter</taxon>
    </lineage>
</organism>
<dbReference type="CDD" id="cd00293">
    <property type="entry name" value="USP-like"/>
    <property type="match status" value="1"/>
</dbReference>
<feature type="domain" description="UspA" evidence="2">
    <location>
        <begin position="193"/>
        <end position="315"/>
    </location>
</feature>
<evidence type="ECO:0000313" key="4">
    <source>
        <dbReference type="Proteomes" id="UP000281647"/>
    </source>
</evidence>
<comment type="caution">
    <text evidence="3">The sequence shown here is derived from an EMBL/GenBank/DDBJ whole genome shotgun (WGS) entry which is preliminary data.</text>
</comment>
<proteinExistence type="inferred from homology"/>
<name>A0A432UYY9_9HYPH</name>
<dbReference type="EMBL" id="RKST01000077">
    <property type="protein sequence ID" value="RUM95115.1"/>
    <property type="molecule type" value="Genomic_DNA"/>
</dbReference>